<keyword evidence="3" id="KW-1185">Reference proteome</keyword>
<protein>
    <submittedName>
        <fullName evidence="2">Glycosyltransferase involved in cell wall biosynthesis</fullName>
    </submittedName>
</protein>
<dbReference type="Gene3D" id="3.90.550.10">
    <property type="entry name" value="Spore Coat Polysaccharide Biosynthesis Protein SpsA, Chain A"/>
    <property type="match status" value="1"/>
</dbReference>
<dbReference type="InterPro" id="IPR029044">
    <property type="entry name" value="Nucleotide-diphossugar_trans"/>
</dbReference>
<sequence>MTQDSAFTVDNAAWYRGGAKLSVLIPFKGDDPIPLLAALSHEAAACAEIVILDDGSEDQNLSFEVEAAVGLLPLPARFIRLARNEGRSKGRNRLVSHARAGHFLFLDSDMLPDDPHFLGRWLELIARENTPVAFGGFSLKQAPPRRDQALHRSMAAHSDCLDAAARSQHPEKHVFTSNLLVRRDVFETEAFDEGFAGWGWEDVEWGMRVARRWPILHLDNTATHLGLDTARTMAAKYEQSAANFARVVAAHPAVVSGYPSYRVAKALKRAPLRGLWRPMLKLYALTEAAPLASRALAMRLYRAALYAEAV</sequence>
<evidence type="ECO:0000313" key="2">
    <source>
        <dbReference type="EMBL" id="MBB3890374.1"/>
    </source>
</evidence>
<proteinExistence type="predicted"/>
<accession>A0A839ZWE4</accession>
<feature type="domain" description="Glycosyltransferase 2-like" evidence="1">
    <location>
        <begin position="47"/>
        <end position="187"/>
    </location>
</feature>
<name>A0A839ZWE4_9CAUL</name>
<dbReference type="GO" id="GO:0016740">
    <property type="term" value="F:transferase activity"/>
    <property type="evidence" value="ECO:0007669"/>
    <property type="project" value="UniProtKB-KW"/>
</dbReference>
<dbReference type="EMBL" id="JACIDK010000001">
    <property type="protein sequence ID" value="MBB3890374.1"/>
    <property type="molecule type" value="Genomic_DNA"/>
</dbReference>
<dbReference type="AlphaFoldDB" id="A0A839ZWE4"/>
<comment type="caution">
    <text evidence="2">The sequence shown here is derived from an EMBL/GenBank/DDBJ whole genome shotgun (WGS) entry which is preliminary data.</text>
</comment>
<gene>
    <name evidence="2" type="ORF">GGQ61_001071</name>
</gene>
<evidence type="ECO:0000313" key="3">
    <source>
        <dbReference type="Proteomes" id="UP000530564"/>
    </source>
</evidence>
<dbReference type="Pfam" id="PF00535">
    <property type="entry name" value="Glycos_transf_2"/>
    <property type="match status" value="1"/>
</dbReference>
<dbReference type="CDD" id="cd00761">
    <property type="entry name" value="Glyco_tranf_GTA_type"/>
    <property type="match status" value="1"/>
</dbReference>
<dbReference type="PANTHER" id="PTHR43685">
    <property type="entry name" value="GLYCOSYLTRANSFERASE"/>
    <property type="match status" value="1"/>
</dbReference>
<dbReference type="InterPro" id="IPR050834">
    <property type="entry name" value="Glycosyltransf_2"/>
</dbReference>
<reference evidence="2 3" key="1">
    <citation type="submission" date="2020-08" db="EMBL/GenBank/DDBJ databases">
        <title>Genomic Encyclopedia of Type Strains, Phase IV (KMG-IV): sequencing the most valuable type-strain genomes for metagenomic binning, comparative biology and taxonomic classification.</title>
        <authorList>
            <person name="Goeker M."/>
        </authorList>
    </citation>
    <scope>NUCLEOTIDE SEQUENCE [LARGE SCALE GENOMIC DNA]</scope>
    <source>
        <strain evidence="2 3">DSM 21793</strain>
    </source>
</reference>
<organism evidence="2 3">
    <name type="scientific">Phenylobacterium haematophilum</name>
    <dbReference type="NCBI Taxonomy" id="98513"/>
    <lineage>
        <taxon>Bacteria</taxon>
        <taxon>Pseudomonadati</taxon>
        <taxon>Pseudomonadota</taxon>
        <taxon>Alphaproteobacteria</taxon>
        <taxon>Caulobacterales</taxon>
        <taxon>Caulobacteraceae</taxon>
        <taxon>Phenylobacterium</taxon>
    </lineage>
</organism>
<dbReference type="Proteomes" id="UP000530564">
    <property type="component" value="Unassembled WGS sequence"/>
</dbReference>
<dbReference type="RefSeq" id="WP_183770387.1">
    <property type="nucleotide sequence ID" value="NZ_JACIDK010000001.1"/>
</dbReference>
<dbReference type="SUPFAM" id="SSF53448">
    <property type="entry name" value="Nucleotide-diphospho-sugar transferases"/>
    <property type="match status" value="1"/>
</dbReference>
<evidence type="ECO:0000259" key="1">
    <source>
        <dbReference type="Pfam" id="PF00535"/>
    </source>
</evidence>
<keyword evidence="2" id="KW-0808">Transferase</keyword>
<dbReference type="PANTHER" id="PTHR43685:SF3">
    <property type="entry name" value="SLR2126 PROTEIN"/>
    <property type="match status" value="1"/>
</dbReference>
<dbReference type="InterPro" id="IPR001173">
    <property type="entry name" value="Glyco_trans_2-like"/>
</dbReference>